<dbReference type="InterPro" id="IPR013087">
    <property type="entry name" value="Znf_C2H2_type"/>
</dbReference>
<evidence type="ECO:0000256" key="12">
    <source>
        <dbReference type="SAM" id="MobiDB-lite"/>
    </source>
</evidence>
<evidence type="ECO:0000256" key="5">
    <source>
        <dbReference type="ARBA" id="ARBA00022771"/>
    </source>
</evidence>
<evidence type="ECO:0000256" key="7">
    <source>
        <dbReference type="ARBA" id="ARBA00023015"/>
    </source>
</evidence>
<reference evidence="14 15" key="1">
    <citation type="journal article" date="2021" name="Elife">
        <title>Chloroplast acquisition without the gene transfer in kleptoplastic sea slugs, Plakobranchus ocellatus.</title>
        <authorList>
            <person name="Maeda T."/>
            <person name="Takahashi S."/>
            <person name="Yoshida T."/>
            <person name="Shimamura S."/>
            <person name="Takaki Y."/>
            <person name="Nagai Y."/>
            <person name="Toyoda A."/>
            <person name="Suzuki Y."/>
            <person name="Arimoto A."/>
            <person name="Ishii H."/>
            <person name="Satoh N."/>
            <person name="Nishiyama T."/>
            <person name="Hasebe M."/>
            <person name="Maruyama T."/>
            <person name="Minagawa J."/>
            <person name="Obokata J."/>
            <person name="Shigenobu S."/>
        </authorList>
    </citation>
    <scope>NUCLEOTIDE SEQUENCE [LARGE SCALE GENOMIC DNA]</scope>
</reference>
<dbReference type="GO" id="GO:0001227">
    <property type="term" value="F:DNA-binding transcription repressor activity, RNA polymerase II-specific"/>
    <property type="evidence" value="ECO:0007669"/>
    <property type="project" value="TreeGrafter"/>
</dbReference>
<keyword evidence="5 11" id="KW-0863">Zinc-finger</keyword>
<dbReference type="Pfam" id="PF00096">
    <property type="entry name" value="zf-C2H2"/>
    <property type="match status" value="2"/>
</dbReference>
<keyword evidence="7" id="KW-0805">Transcription regulation</keyword>
<feature type="domain" description="C2H2-type" evidence="13">
    <location>
        <begin position="573"/>
        <end position="600"/>
    </location>
</feature>
<keyword evidence="9" id="KW-0804">Transcription</keyword>
<dbReference type="PANTHER" id="PTHR24399">
    <property type="entry name" value="ZINC FINGER AND BTB DOMAIN-CONTAINING"/>
    <property type="match status" value="1"/>
</dbReference>
<dbReference type="FunFam" id="3.30.160.60:FF:000624">
    <property type="entry name" value="zinc finger protein 697"/>
    <property type="match status" value="1"/>
</dbReference>
<dbReference type="SUPFAM" id="SSF57667">
    <property type="entry name" value="beta-beta-alpha zinc fingers"/>
    <property type="match status" value="5"/>
</dbReference>
<feature type="domain" description="C2H2-type" evidence="13">
    <location>
        <begin position="431"/>
        <end position="458"/>
    </location>
</feature>
<evidence type="ECO:0000256" key="2">
    <source>
        <dbReference type="ARBA" id="ARBA00006991"/>
    </source>
</evidence>
<evidence type="ECO:0000259" key="13">
    <source>
        <dbReference type="PROSITE" id="PS50157"/>
    </source>
</evidence>
<gene>
    <name evidence="14" type="ORF">PoB_004264400</name>
</gene>
<keyword evidence="10" id="KW-0539">Nucleus</keyword>
<feature type="domain" description="C2H2-type" evidence="13">
    <location>
        <begin position="545"/>
        <end position="572"/>
    </location>
</feature>
<comment type="subcellular location">
    <subcellularLocation>
        <location evidence="1">Nucleus</location>
    </subcellularLocation>
</comment>
<feature type="domain" description="C2H2-type" evidence="13">
    <location>
        <begin position="517"/>
        <end position="544"/>
    </location>
</feature>
<dbReference type="GO" id="GO:0008270">
    <property type="term" value="F:zinc ion binding"/>
    <property type="evidence" value="ECO:0007669"/>
    <property type="project" value="UniProtKB-KW"/>
</dbReference>
<dbReference type="EMBL" id="BLXT01004654">
    <property type="protein sequence ID" value="GFO16139.1"/>
    <property type="molecule type" value="Genomic_DNA"/>
</dbReference>
<dbReference type="Pfam" id="PF13912">
    <property type="entry name" value="zf-C2H2_6"/>
    <property type="match status" value="3"/>
</dbReference>
<evidence type="ECO:0000256" key="10">
    <source>
        <dbReference type="ARBA" id="ARBA00023242"/>
    </source>
</evidence>
<evidence type="ECO:0000313" key="15">
    <source>
        <dbReference type="Proteomes" id="UP000735302"/>
    </source>
</evidence>
<keyword evidence="4" id="KW-0677">Repeat</keyword>
<keyword evidence="6" id="KW-0862">Zinc</keyword>
<dbReference type="FunFam" id="3.30.160.60:FF:002069">
    <property type="entry name" value="Uncharacterized protein"/>
    <property type="match status" value="1"/>
</dbReference>
<evidence type="ECO:0000256" key="11">
    <source>
        <dbReference type="PROSITE-ProRule" id="PRU00042"/>
    </source>
</evidence>
<feature type="domain" description="C2H2-type" evidence="13">
    <location>
        <begin position="659"/>
        <end position="686"/>
    </location>
</feature>
<feature type="domain" description="C2H2-type" evidence="13">
    <location>
        <begin position="601"/>
        <end position="628"/>
    </location>
</feature>
<feature type="domain" description="C2H2-type" evidence="13">
    <location>
        <begin position="487"/>
        <end position="514"/>
    </location>
</feature>
<dbReference type="Proteomes" id="UP000735302">
    <property type="component" value="Unassembled WGS sequence"/>
</dbReference>
<dbReference type="PROSITE" id="PS50157">
    <property type="entry name" value="ZINC_FINGER_C2H2_2"/>
    <property type="match status" value="9"/>
</dbReference>
<evidence type="ECO:0000256" key="4">
    <source>
        <dbReference type="ARBA" id="ARBA00022737"/>
    </source>
</evidence>
<evidence type="ECO:0000256" key="6">
    <source>
        <dbReference type="ARBA" id="ARBA00022833"/>
    </source>
</evidence>
<sequence length="692" mass="78299">MDDKLLSVWRAYCDHCQHVRSCSPTKASTFSVILETLREHKVHTYSRCGFSPDMFERLDLLLTTIEQNYIWSVVLEYEKFRLRLKSPTVELQKLNLNACQDSLKLATKSCLALQHQSGRTSKPAAKPVLQCVNGELGRGKRKKFLKVKSDFVCLTKNAFSRDVKDKQKPSESCSLETDDQTMDTASYSGRGDHVSKSVITSPNMPHGRGTFVDNSFTELTQPAWKDTDERIESGFETCETESHHISNGDMDGEAVDAITDLITNVIREKLNPKIECVDYVSAEFESSGGGPVINVLQDRQTNAEIQIKYPKQTNGSLGTEQDKSIKEEVNAQGKDKLEQKVFRPLASDCNINIIETEKKDAQLSEQQAEVSTPQKGSEVCQPGERYTFDCDKLAPITCSLCKLSCSSSANLTAHRKEKHKKEDCSNPCRIYMCPSCGKTFATLSRFKLHYRIHSGARPHRCPECGNAFRTYKGLYDHISIHRPEKAFSCSICKKMFGSNMLLRRHMGRHNKTVRRIHVCDLCRKAFESKPAMRNHLSIHTGEKPHQCSICCVAFSQKSSLNTHMRLHNGDKRFICEICGARFNANMALMSHMRRHTGERPYKCTECDYRAASSSCLKDHITTHRSEKPFSCQVANCMRRFKRRAHLISHHKTHIGAEPYVCYRCGVSFSLTSALQYHLRTNACAQGKLGAES</sequence>
<dbReference type="SMART" id="SM00355">
    <property type="entry name" value="ZnF_C2H2"/>
    <property type="match status" value="10"/>
</dbReference>
<keyword evidence="3" id="KW-0479">Metal-binding</keyword>
<protein>
    <submittedName>
        <fullName evidence="14">Zinc finger protein 28</fullName>
    </submittedName>
</protein>
<evidence type="ECO:0000256" key="9">
    <source>
        <dbReference type="ARBA" id="ARBA00023163"/>
    </source>
</evidence>
<dbReference type="GO" id="GO:0000978">
    <property type="term" value="F:RNA polymerase II cis-regulatory region sequence-specific DNA binding"/>
    <property type="evidence" value="ECO:0007669"/>
    <property type="project" value="TreeGrafter"/>
</dbReference>
<comment type="caution">
    <text evidence="14">The sequence shown here is derived from an EMBL/GenBank/DDBJ whole genome shotgun (WGS) entry which is preliminary data.</text>
</comment>
<evidence type="ECO:0000256" key="3">
    <source>
        <dbReference type="ARBA" id="ARBA00022723"/>
    </source>
</evidence>
<feature type="domain" description="C2H2-type" evidence="13">
    <location>
        <begin position="459"/>
        <end position="486"/>
    </location>
</feature>
<name>A0AAV4BCQ0_9GAST</name>
<evidence type="ECO:0000256" key="8">
    <source>
        <dbReference type="ARBA" id="ARBA00023125"/>
    </source>
</evidence>
<keyword evidence="8" id="KW-0238">DNA-binding</keyword>
<dbReference type="Gene3D" id="3.30.160.60">
    <property type="entry name" value="Classic Zinc Finger"/>
    <property type="match status" value="8"/>
</dbReference>
<proteinExistence type="inferred from homology"/>
<dbReference type="InterPro" id="IPR036236">
    <property type="entry name" value="Znf_C2H2_sf"/>
</dbReference>
<comment type="similarity">
    <text evidence="2">Belongs to the krueppel C2H2-type zinc-finger protein family.</text>
</comment>
<dbReference type="GO" id="GO:0005654">
    <property type="term" value="C:nucleoplasm"/>
    <property type="evidence" value="ECO:0007669"/>
    <property type="project" value="TreeGrafter"/>
</dbReference>
<accession>A0AAV4BCQ0</accession>
<evidence type="ECO:0000313" key="14">
    <source>
        <dbReference type="EMBL" id="GFO16139.1"/>
    </source>
</evidence>
<dbReference type="PANTHER" id="PTHR24399:SF23">
    <property type="entry name" value="C2H2-TYPE DOMAIN-CONTAINING PROTEIN"/>
    <property type="match status" value="1"/>
</dbReference>
<feature type="domain" description="C2H2-type" evidence="13">
    <location>
        <begin position="629"/>
        <end position="658"/>
    </location>
</feature>
<dbReference type="FunFam" id="3.30.160.60:FF:002343">
    <property type="entry name" value="Zinc finger protein 33A"/>
    <property type="match status" value="1"/>
</dbReference>
<evidence type="ECO:0000256" key="1">
    <source>
        <dbReference type="ARBA" id="ARBA00004123"/>
    </source>
</evidence>
<dbReference type="AlphaFoldDB" id="A0AAV4BCQ0"/>
<dbReference type="PROSITE" id="PS00028">
    <property type="entry name" value="ZINC_FINGER_C2H2_1"/>
    <property type="match status" value="7"/>
</dbReference>
<organism evidence="14 15">
    <name type="scientific">Plakobranchus ocellatus</name>
    <dbReference type="NCBI Taxonomy" id="259542"/>
    <lineage>
        <taxon>Eukaryota</taxon>
        <taxon>Metazoa</taxon>
        <taxon>Spiralia</taxon>
        <taxon>Lophotrochozoa</taxon>
        <taxon>Mollusca</taxon>
        <taxon>Gastropoda</taxon>
        <taxon>Heterobranchia</taxon>
        <taxon>Euthyneura</taxon>
        <taxon>Panpulmonata</taxon>
        <taxon>Sacoglossa</taxon>
        <taxon>Placobranchoidea</taxon>
        <taxon>Plakobranchidae</taxon>
        <taxon>Plakobranchus</taxon>
    </lineage>
</organism>
<dbReference type="FunFam" id="3.30.160.60:FF:001370">
    <property type="entry name" value="Zinc finger protein"/>
    <property type="match status" value="1"/>
</dbReference>
<keyword evidence="15" id="KW-1185">Reference proteome</keyword>
<feature type="region of interest" description="Disordered" evidence="12">
    <location>
        <begin position="165"/>
        <end position="209"/>
    </location>
</feature>